<dbReference type="PANTHER" id="PTHR31874">
    <property type="entry name" value="CCT MOTIF FAMILY PROTEIN, EXPRESSED"/>
    <property type="match status" value="1"/>
</dbReference>
<evidence type="ECO:0000256" key="9">
    <source>
        <dbReference type="SAM" id="MobiDB-lite"/>
    </source>
</evidence>
<evidence type="ECO:0000256" key="4">
    <source>
        <dbReference type="ARBA" id="ARBA00022771"/>
    </source>
</evidence>
<keyword evidence="5" id="KW-0862">Zinc</keyword>
<comment type="similarity">
    <text evidence="2">Belongs to the CONSTANS family.</text>
</comment>
<dbReference type="Proteomes" id="UP001327560">
    <property type="component" value="Chromosome 5"/>
</dbReference>
<organism evidence="12 13">
    <name type="scientific">Canna indica</name>
    <name type="common">Indian-shot</name>
    <dbReference type="NCBI Taxonomy" id="4628"/>
    <lineage>
        <taxon>Eukaryota</taxon>
        <taxon>Viridiplantae</taxon>
        <taxon>Streptophyta</taxon>
        <taxon>Embryophyta</taxon>
        <taxon>Tracheophyta</taxon>
        <taxon>Spermatophyta</taxon>
        <taxon>Magnoliopsida</taxon>
        <taxon>Liliopsida</taxon>
        <taxon>Zingiberales</taxon>
        <taxon>Cannaceae</taxon>
        <taxon>Canna</taxon>
    </lineage>
</organism>
<dbReference type="CDD" id="cd19821">
    <property type="entry name" value="Bbox1_BBX-like"/>
    <property type="match status" value="1"/>
</dbReference>
<evidence type="ECO:0000313" key="12">
    <source>
        <dbReference type="EMBL" id="WOL08834.1"/>
    </source>
</evidence>
<keyword evidence="3" id="KW-0479">Metal-binding</keyword>
<keyword evidence="13" id="KW-1185">Reference proteome</keyword>
<dbReference type="PROSITE" id="PS50119">
    <property type="entry name" value="ZF_BBOX"/>
    <property type="match status" value="1"/>
</dbReference>
<feature type="domain" description="CCT" evidence="11">
    <location>
        <begin position="334"/>
        <end position="376"/>
    </location>
</feature>
<evidence type="ECO:0000259" key="11">
    <source>
        <dbReference type="PROSITE" id="PS51017"/>
    </source>
</evidence>
<proteinExistence type="inferred from homology"/>
<dbReference type="InterPro" id="IPR010402">
    <property type="entry name" value="CCT_domain"/>
</dbReference>
<evidence type="ECO:0000256" key="7">
    <source>
        <dbReference type="PROSITE-ProRule" id="PRU00024"/>
    </source>
</evidence>
<evidence type="ECO:0000313" key="13">
    <source>
        <dbReference type="Proteomes" id="UP001327560"/>
    </source>
</evidence>
<dbReference type="GO" id="GO:0008270">
    <property type="term" value="F:zinc ion binding"/>
    <property type="evidence" value="ECO:0007669"/>
    <property type="project" value="UniProtKB-KW"/>
</dbReference>
<dbReference type="InterPro" id="IPR049808">
    <property type="entry name" value="CONSTANS-like_Bbox1"/>
</dbReference>
<dbReference type="EMBL" id="CP136894">
    <property type="protein sequence ID" value="WOL08834.1"/>
    <property type="molecule type" value="Genomic_DNA"/>
</dbReference>
<evidence type="ECO:0000256" key="1">
    <source>
        <dbReference type="ARBA" id="ARBA00004123"/>
    </source>
</evidence>
<dbReference type="InterPro" id="IPR052453">
    <property type="entry name" value="CONSTANS-like_ZF"/>
</dbReference>
<comment type="subcellular location">
    <subcellularLocation>
        <location evidence="1 8">Nucleus</location>
    </subcellularLocation>
</comment>
<evidence type="ECO:0000256" key="6">
    <source>
        <dbReference type="ARBA" id="ARBA00023242"/>
    </source>
</evidence>
<protein>
    <submittedName>
        <fullName evidence="12">Uncharacterized protein</fullName>
    </submittedName>
</protein>
<evidence type="ECO:0000259" key="10">
    <source>
        <dbReference type="PROSITE" id="PS50119"/>
    </source>
</evidence>
<keyword evidence="4 7" id="KW-0863">Zinc-finger</keyword>
<evidence type="ECO:0000256" key="5">
    <source>
        <dbReference type="ARBA" id="ARBA00022833"/>
    </source>
</evidence>
<dbReference type="AlphaFoldDB" id="A0AAQ3QFA0"/>
<dbReference type="PROSITE" id="PS51017">
    <property type="entry name" value="CCT"/>
    <property type="match status" value="1"/>
</dbReference>
<evidence type="ECO:0000256" key="8">
    <source>
        <dbReference type="PROSITE-ProRule" id="PRU00357"/>
    </source>
</evidence>
<feature type="domain" description="B box-type" evidence="10">
    <location>
        <begin position="18"/>
        <end position="66"/>
    </location>
</feature>
<dbReference type="GO" id="GO:0005634">
    <property type="term" value="C:nucleus"/>
    <property type="evidence" value="ECO:0007669"/>
    <property type="project" value="UniProtKB-SubCell"/>
</dbReference>
<accession>A0AAQ3QFA0</accession>
<reference evidence="12 13" key="1">
    <citation type="submission" date="2023-10" db="EMBL/GenBank/DDBJ databases">
        <title>Chromosome-scale genome assembly provides insights into flower coloration mechanisms of Canna indica.</title>
        <authorList>
            <person name="Li C."/>
        </authorList>
    </citation>
    <scope>NUCLEOTIDE SEQUENCE [LARGE SCALE GENOMIC DNA]</scope>
    <source>
        <tissue evidence="12">Flower</tissue>
    </source>
</reference>
<feature type="region of interest" description="Disordered" evidence="9">
    <location>
        <begin position="92"/>
        <end position="112"/>
    </location>
</feature>
<dbReference type="Pfam" id="PF06203">
    <property type="entry name" value="CCT"/>
    <property type="match status" value="1"/>
</dbReference>
<dbReference type="PANTHER" id="PTHR31874:SF1">
    <property type="entry name" value="ZINC FINGER PROTEIN CONSTANS-LIKE 6"/>
    <property type="match status" value="1"/>
</dbReference>
<name>A0AAQ3QFA0_9LILI</name>
<dbReference type="InterPro" id="IPR000315">
    <property type="entry name" value="Znf_B-box"/>
</dbReference>
<dbReference type="SMART" id="SM00336">
    <property type="entry name" value="BBOX"/>
    <property type="match status" value="1"/>
</dbReference>
<keyword evidence="6 8" id="KW-0539">Nucleus</keyword>
<dbReference type="GO" id="GO:0006355">
    <property type="term" value="P:regulation of DNA-templated transcription"/>
    <property type="evidence" value="ECO:0007669"/>
    <property type="project" value="TreeGrafter"/>
</dbReference>
<evidence type="ECO:0000256" key="3">
    <source>
        <dbReference type="ARBA" id="ARBA00022723"/>
    </source>
</evidence>
<sequence length="385" mass="43422">MNNHYQKPRLSPDAVGGKTARPCDGCLRRRARWYCAADDAFLCRICDCSVHSVNPLLCLHHHRVRLTAATNPADKPGESPPGWLAGFKRKARVPRPHPHSTNPMGAMDEGTGGREKEELLCRVPVLNASLDDSSSSSSWEDAQPEMELSDHAPFSSSAVAANNEMAGFLPSDSEINEFAGKIESLLGGGGLVGGDDTFCMKKMELVEPVLCDHLASNSERVKMEQVDHDKGECQVELELNFEWSLPTVRADRNEEETVGDVVERGEEKKAKLRLDYESVIMAWSSQGSSPWTDGERPQINLDNCWPNYMDMWIGRGRQITQRSEMEGWVGDGEREARVTRYREKRRTRLFSKKIRYEVRKLNAEKRPRMKGRFVKRSTDLAFGHC</sequence>
<gene>
    <name evidence="12" type="ORF">Cni_G17587</name>
</gene>
<evidence type="ECO:0000256" key="2">
    <source>
        <dbReference type="ARBA" id="ARBA00010024"/>
    </source>
</evidence>